<name>A0A921ME34_9MICO</name>
<reference evidence="7" key="2">
    <citation type="submission" date="2021-09" db="EMBL/GenBank/DDBJ databases">
        <authorList>
            <person name="Gilroy R."/>
        </authorList>
    </citation>
    <scope>NUCLEOTIDE SEQUENCE</scope>
    <source>
        <strain evidence="7">ChiGjej5B5-7349</strain>
    </source>
</reference>
<protein>
    <submittedName>
        <fullName evidence="7">LysR family transcriptional regulator</fullName>
    </submittedName>
</protein>
<evidence type="ECO:0000256" key="3">
    <source>
        <dbReference type="ARBA" id="ARBA00023125"/>
    </source>
</evidence>
<evidence type="ECO:0000313" key="8">
    <source>
        <dbReference type="Proteomes" id="UP000784435"/>
    </source>
</evidence>
<evidence type="ECO:0000313" key="7">
    <source>
        <dbReference type="EMBL" id="HJG80388.1"/>
    </source>
</evidence>
<evidence type="ECO:0000259" key="6">
    <source>
        <dbReference type="PROSITE" id="PS50931"/>
    </source>
</evidence>
<proteinExistence type="inferred from homology"/>
<dbReference type="PANTHER" id="PTHR30346:SF29">
    <property type="entry name" value="LYSR SUBSTRATE-BINDING"/>
    <property type="match status" value="1"/>
</dbReference>
<organism evidence="7 8">
    <name type="scientific">Brevibacterium senegalense</name>
    <dbReference type="NCBI Taxonomy" id="1033736"/>
    <lineage>
        <taxon>Bacteria</taxon>
        <taxon>Bacillati</taxon>
        <taxon>Actinomycetota</taxon>
        <taxon>Actinomycetes</taxon>
        <taxon>Micrococcales</taxon>
        <taxon>Brevibacteriaceae</taxon>
        <taxon>Brevibacterium</taxon>
    </lineage>
</organism>
<dbReference type="InterPro" id="IPR005119">
    <property type="entry name" value="LysR_subst-bd"/>
</dbReference>
<dbReference type="Proteomes" id="UP000784435">
    <property type="component" value="Unassembled WGS sequence"/>
</dbReference>
<keyword evidence="4" id="KW-0804">Transcription</keyword>
<dbReference type="AlphaFoldDB" id="A0A921ME34"/>
<dbReference type="GO" id="GO:0003700">
    <property type="term" value="F:DNA-binding transcription factor activity"/>
    <property type="evidence" value="ECO:0007669"/>
    <property type="project" value="InterPro"/>
</dbReference>
<dbReference type="GO" id="GO:0032993">
    <property type="term" value="C:protein-DNA complex"/>
    <property type="evidence" value="ECO:0007669"/>
    <property type="project" value="TreeGrafter"/>
</dbReference>
<dbReference type="SUPFAM" id="SSF53850">
    <property type="entry name" value="Periplasmic binding protein-like II"/>
    <property type="match status" value="1"/>
</dbReference>
<reference evidence="7" key="1">
    <citation type="journal article" date="2021" name="PeerJ">
        <title>Extensive microbial diversity within the chicken gut microbiome revealed by metagenomics and culture.</title>
        <authorList>
            <person name="Gilroy R."/>
            <person name="Ravi A."/>
            <person name="Getino M."/>
            <person name="Pursley I."/>
            <person name="Horton D.L."/>
            <person name="Alikhan N.F."/>
            <person name="Baker D."/>
            <person name="Gharbi K."/>
            <person name="Hall N."/>
            <person name="Watson M."/>
            <person name="Adriaenssens E.M."/>
            <person name="Foster-Nyarko E."/>
            <person name="Jarju S."/>
            <person name="Secka A."/>
            <person name="Antonio M."/>
            <person name="Oren A."/>
            <person name="Chaudhuri R.R."/>
            <person name="La Ragione R."/>
            <person name="Hildebrand F."/>
            <person name="Pallen M.J."/>
        </authorList>
    </citation>
    <scope>NUCLEOTIDE SEQUENCE</scope>
    <source>
        <strain evidence="7">ChiGjej5B5-7349</strain>
    </source>
</reference>
<dbReference type="PANTHER" id="PTHR30346">
    <property type="entry name" value="TRANSCRIPTIONAL DUAL REGULATOR HCAR-RELATED"/>
    <property type="match status" value="1"/>
</dbReference>
<dbReference type="InterPro" id="IPR000847">
    <property type="entry name" value="LysR_HTH_N"/>
</dbReference>
<sequence length="327" mass="34802">MWDLQRLRIWRAVASTGSVTAAARNLDYSPASVSQQIIALQRSVGLPLYRRAGRGIEITEAGRRFAEESESLFGESARLDRVVAEMRAPALDRVVVACPSSVAKEWIPAVLRDAVAHHPHLRFDVLTNEPVRGERSTPPDLDVTVVPGGETQSDGRTHTGGGSSDGGAPRAGQAHPGAGELLAVDPYQLVVRRDHPAATQQTVRVADLRDLSLLDLDVEGSVSGDVMDDAARAAGITPHHVARADDHYGLLAMVMAGIGVAPLPRLAALDLPPSLVAVPLVDPEPVRSIVLHSDPAAQHHPHMTDIRAAFRRAALRSSSTAPGVTIH</sequence>
<comment type="caution">
    <text evidence="7">The sequence shown here is derived from an EMBL/GenBank/DDBJ whole genome shotgun (WGS) entry which is preliminary data.</text>
</comment>
<feature type="domain" description="HTH lysR-type" evidence="6">
    <location>
        <begin position="2"/>
        <end position="59"/>
    </location>
</feature>
<keyword evidence="3" id="KW-0238">DNA-binding</keyword>
<dbReference type="InterPro" id="IPR036390">
    <property type="entry name" value="WH_DNA-bd_sf"/>
</dbReference>
<dbReference type="PROSITE" id="PS50931">
    <property type="entry name" value="HTH_LYSR"/>
    <property type="match status" value="1"/>
</dbReference>
<feature type="region of interest" description="Disordered" evidence="5">
    <location>
        <begin position="130"/>
        <end position="177"/>
    </location>
</feature>
<dbReference type="GO" id="GO:0003677">
    <property type="term" value="F:DNA binding"/>
    <property type="evidence" value="ECO:0007669"/>
    <property type="project" value="UniProtKB-KW"/>
</dbReference>
<keyword evidence="2" id="KW-0805">Transcription regulation</keyword>
<gene>
    <name evidence="7" type="ORF">K8V08_08250</name>
</gene>
<evidence type="ECO:0000256" key="2">
    <source>
        <dbReference type="ARBA" id="ARBA00023015"/>
    </source>
</evidence>
<dbReference type="Pfam" id="PF03466">
    <property type="entry name" value="LysR_substrate"/>
    <property type="match status" value="1"/>
</dbReference>
<dbReference type="Gene3D" id="1.10.10.10">
    <property type="entry name" value="Winged helix-like DNA-binding domain superfamily/Winged helix DNA-binding domain"/>
    <property type="match status" value="1"/>
</dbReference>
<evidence type="ECO:0000256" key="4">
    <source>
        <dbReference type="ARBA" id="ARBA00023163"/>
    </source>
</evidence>
<dbReference type="InterPro" id="IPR036388">
    <property type="entry name" value="WH-like_DNA-bd_sf"/>
</dbReference>
<dbReference type="Gene3D" id="3.40.190.10">
    <property type="entry name" value="Periplasmic binding protein-like II"/>
    <property type="match status" value="2"/>
</dbReference>
<comment type="similarity">
    <text evidence="1">Belongs to the LysR transcriptional regulatory family.</text>
</comment>
<dbReference type="SUPFAM" id="SSF46785">
    <property type="entry name" value="Winged helix' DNA-binding domain"/>
    <property type="match status" value="1"/>
</dbReference>
<accession>A0A921ME34</accession>
<evidence type="ECO:0000256" key="1">
    <source>
        <dbReference type="ARBA" id="ARBA00009437"/>
    </source>
</evidence>
<evidence type="ECO:0000256" key="5">
    <source>
        <dbReference type="SAM" id="MobiDB-lite"/>
    </source>
</evidence>
<dbReference type="Pfam" id="PF00126">
    <property type="entry name" value="HTH_1"/>
    <property type="match status" value="1"/>
</dbReference>
<dbReference type="EMBL" id="DYUK01000177">
    <property type="protein sequence ID" value="HJG80388.1"/>
    <property type="molecule type" value="Genomic_DNA"/>
</dbReference>